<dbReference type="GO" id="GO:0043590">
    <property type="term" value="C:bacterial nucleoid"/>
    <property type="evidence" value="ECO:0007669"/>
    <property type="project" value="TreeGrafter"/>
</dbReference>
<keyword evidence="2" id="KW-0227">DNA damage</keyword>
<evidence type="ECO:0000256" key="2">
    <source>
        <dbReference type="ARBA" id="ARBA00022763"/>
    </source>
</evidence>
<keyword evidence="3" id="KW-0067">ATP-binding</keyword>
<dbReference type="AlphaFoldDB" id="A0A657IU08"/>
<dbReference type="GO" id="GO:0009432">
    <property type="term" value="P:SOS response"/>
    <property type="evidence" value="ECO:0007669"/>
    <property type="project" value="TreeGrafter"/>
</dbReference>
<accession>A0A657IU08</accession>
<dbReference type="GO" id="GO:0006310">
    <property type="term" value="P:DNA recombination"/>
    <property type="evidence" value="ECO:0007669"/>
    <property type="project" value="InterPro"/>
</dbReference>
<evidence type="ECO:0000313" key="6">
    <source>
        <dbReference type="EMBL" id="OAX57144.1"/>
    </source>
</evidence>
<dbReference type="Gene3D" id="6.10.140.1080">
    <property type="match status" value="1"/>
</dbReference>
<evidence type="ECO:0000256" key="3">
    <source>
        <dbReference type="ARBA" id="ARBA00022840"/>
    </source>
</evidence>
<evidence type="ECO:0000256" key="5">
    <source>
        <dbReference type="SAM" id="Coils"/>
    </source>
</evidence>
<keyword evidence="1" id="KW-0547">Nucleotide-binding</keyword>
<organism evidence="6 7">
    <name type="scientific">Rothia kristinae</name>
    <dbReference type="NCBI Taxonomy" id="37923"/>
    <lineage>
        <taxon>Bacteria</taxon>
        <taxon>Bacillati</taxon>
        <taxon>Actinomycetota</taxon>
        <taxon>Actinomycetes</taxon>
        <taxon>Micrococcales</taxon>
        <taxon>Micrococcaceae</taxon>
        <taxon>Rothia</taxon>
    </lineage>
</organism>
<evidence type="ECO:0000256" key="4">
    <source>
        <dbReference type="ARBA" id="ARBA00023204"/>
    </source>
</evidence>
<proteinExistence type="predicted"/>
<name>A0A657IU08_9MICC</name>
<evidence type="ECO:0000313" key="7">
    <source>
        <dbReference type="Proteomes" id="UP000092021"/>
    </source>
</evidence>
<dbReference type="EMBL" id="LWGZ01000787">
    <property type="protein sequence ID" value="OAX57144.1"/>
    <property type="molecule type" value="Genomic_DNA"/>
</dbReference>
<dbReference type="PANTHER" id="PTHR11059:SF0">
    <property type="entry name" value="DNA REPAIR PROTEIN RECN"/>
    <property type="match status" value="1"/>
</dbReference>
<gene>
    <name evidence="6" type="ORF">A5N15_08885</name>
</gene>
<evidence type="ECO:0000256" key="1">
    <source>
        <dbReference type="ARBA" id="ARBA00022741"/>
    </source>
</evidence>
<dbReference type="GO" id="GO:0006281">
    <property type="term" value="P:DNA repair"/>
    <property type="evidence" value="ECO:0007669"/>
    <property type="project" value="UniProtKB-KW"/>
</dbReference>
<feature type="coiled-coil region" evidence="5">
    <location>
        <begin position="43"/>
        <end position="70"/>
    </location>
</feature>
<dbReference type="GO" id="GO:0005524">
    <property type="term" value="F:ATP binding"/>
    <property type="evidence" value="ECO:0007669"/>
    <property type="project" value="UniProtKB-KW"/>
</dbReference>
<keyword evidence="5" id="KW-0175">Coiled coil</keyword>
<keyword evidence="4" id="KW-0234">DNA repair</keyword>
<dbReference type="Proteomes" id="UP000092021">
    <property type="component" value="Unassembled WGS sequence"/>
</dbReference>
<reference evidence="6 7" key="1">
    <citation type="submission" date="2016-04" db="EMBL/GenBank/DDBJ databases">
        <title>Identification of putative biosynthetic pathways for the production of bioactive secondary metabolites by the marine actinomycete Kocuria kristinae RUTW2-3.</title>
        <authorList>
            <person name="Waterworth S.C."/>
            <person name="Walmsley T.A."/>
            <person name="Matongo T."/>
            <person name="Davies-Coleman M.T."/>
            <person name="Dorrington R.A."/>
        </authorList>
    </citation>
    <scope>NUCLEOTIDE SEQUENCE [LARGE SCALE GENOMIC DNA]</scope>
    <source>
        <strain evidence="6 7">RUTW4-5</strain>
    </source>
</reference>
<sequence length="110" mass="12550">MESRRAALKKLTRKYGADITEVLDWAAASRNRLQALEDDPSRAEALEEQLRGLRGRLQEEADRLRALREESGRRLSAAVSEELSALAMPNARLVVRWRRPRSSGPRARTR</sequence>
<comment type="caution">
    <text evidence="6">The sequence shown here is derived from an EMBL/GenBank/DDBJ whole genome shotgun (WGS) entry which is preliminary data.</text>
</comment>
<protein>
    <submittedName>
        <fullName evidence="6">Uncharacterized protein</fullName>
    </submittedName>
</protein>
<dbReference type="PANTHER" id="PTHR11059">
    <property type="entry name" value="DNA REPAIR PROTEIN RECN"/>
    <property type="match status" value="1"/>
</dbReference>
<dbReference type="InterPro" id="IPR004604">
    <property type="entry name" value="DNA_recomb/repair_RecN"/>
</dbReference>